<keyword evidence="2" id="KW-1185">Reference proteome</keyword>
<dbReference type="EMBL" id="MU157901">
    <property type="protein sequence ID" value="KAF9524261.1"/>
    <property type="molecule type" value="Genomic_DNA"/>
</dbReference>
<evidence type="ECO:0000313" key="2">
    <source>
        <dbReference type="Proteomes" id="UP000807306"/>
    </source>
</evidence>
<proteinExistence type="predicted"/>
<sequence>MRQRKLGCLRIYSGRAPYFDQAFGQQTQQVIMDLVSDIHSLQLKDIVIPAAFMEKLPPLKYIYLRNVSLTSPGSLSQVPPPVFTDTSDFDVGSLQGISQFYQRSQQPIPAYVNFAIEFTPLFLDHSSLPDMLSGSIHSLRSLIIHPPILKNENHFRLELGAFRKLTSLQLKLRTVIQQSAWEVLLPLNLQLASIATVLGFPTPPSKLVNVSLEIELIGTPRSLEGCTHLLSSAELVNGLDRKDLLPKHPELKLITIKICPPQTNSFWEDRQDNHLFLAFKNIVGRYIRKVLPNSHHVRKQELGRAIVHNISLDSV</sequence>
<comment type="caution">
    <text evidence="1">The sequence shown here is derived from an EMBL/GenBank/DDBJ whole genome shotgun (WGS) entry which is preliminary data.</text>
</comment>
<evidence type="ECO:0000313" key="1">
    <source>
        <dbReference type="EMBL" id="KAF9524261.1"/>
    </source>
</evidence>
<name>A0A9P6E7U5_9AGAR</name>
<protein>
    <submittedName>
        <fullName evidence="1">Uncharacterized protein</fullName>
    </submittedName>
</protein>
<reference evidence="1" key="1">
    <citation type="submission" date="2020-11" db="EMBL/GenBank/DDBJ databases">
        <authorList>
            <consortium name="DOE Joint Genome Institute"/>
            <person name="Ahrendt S."/>
            <person name="Riley R."/>
            <person name="Andreopoulos W."/>
            <person name="Labutti K."/>
            <person name="Pangilinan J."/>
            <person name="Ruiz-Duenas F.J."/>
            <person name="Barrasa J.M."/>
            <person name="Sanchez-Garcia M."/>
            <person name="Camarero S."/>
            <person name="Miyauchi S."/>
            <person name="Serrano A."/>
            <person name="Linde D."/>
            <person name="Babiker R."/>
            <person name="Drula E."/>
            <person name="Ayuso-Fernandez I."/>
            <person name="Pacheco R."/>
            <person name="Padilla G."/>
            <person name="Ferreira P."/>
            <person name="Barriuso J."/>
            <person name="Kellner H."/>
            <person name="Castanera R."/>
            <person name="Alfaro M."/>
            <person name="Ramirez L."/>
            <person name="Pisabarro A.G."/>
            <person name="Kuo A."/>
            <person name="Tritt A."/>
            <person name="Lipzen A."/>
            <person name="He G."/>
            <person name="Yan M."/>
            <person name="Ng V."/>
            <person name="Cullen D."/>
            <person name="Martin F."/>
            <person name="Rosso M.-N."/>
            <person name="Henrissat B."/>
            <person name="Hibbett D."/>
            <person name="Martinez A.T."/>
            <person name="Grigoriev I.V."/>
        </authorList>
    </citation>
    <scope>NUCLEOTIDE SEQUENCE</scope>
    <source>
        <strain evidence="1">CBS 506.95</strain>
    </source>
</reference>
<dbReference type="AlphaFoldDB" id="A0A9P6E7U5"/>
<organism evidence="1 2">
    <name type="scientific">Crepidotus variabilis</name>
    <dbReference type="NCBI Taxonomy" id="179855"/>
    <lineage>
        <taxon>Eukaryota</taxon>
        <taxon>Fungi</taxon>
        <taxon>Dikarya</taxon>
        <taxon>Basidiomycota</taxon>
        <taxon>Agaricomycotina</taxon>
        <taxon>Agaricomycetes</taxon>
        <taxon>Agaricomycetidae</taxon>
        <taxon>Agaricales</taxon>
        <taxon>Agaricineae</taxon>
        <taxon>Crepidotaceae</taxon>
        <taxon>Crepidotus</taxon>
    </lineage>
</organism>
<accession>A0A9P6E7U5</accession>
<gene>
    <name evidence="1" type="ORF">CPB83DRAFT_861500</name>
</gene>
<dbReference type="Proteomes" id="UP000807306">
    <property type="component" value="Unassembled WGS sequence"/>
</dbReference>